<evidence type="ECO:0000313" key="1">
    <source>
        <dbReference type="Proteomes" id="UP000235220"/>
    </source>
</evidence>
<dbReference type="Proteomes" id="UP000235220">
    <property type="component" value="Chromosome 13"/>
</dbReference>
<organism evidence="1 2">
    <name type="scientific">Juglans regia</name>
    <name type="common">English walnut</name>
    <dbReference type="NCBI Taxonomy" id="51240"/>
    <lineage>
        <taxon>Eukaryota</taxon>
        <taxon>Viridiplantae</taxon>
        <taxon>Streptophyta</taxon>
        <taxon>Embryophyta</taxon>
        <taxon>Tracheophyta</taxon>
        <taxon>Spermatophyta</taxon>
        <taxon>Magnoliopsida</taxon>
        <taxon>eudicotyledons</taxon>
        <taxon>Gunneridae</taxon>
        <taxon>Pentapetalae</taxon>
        <taxon>rosids</taxon>
        <taxon>fabids</taxon>
        <taxon>Fagales</taxon>
        <taxon>Juglandaceae</taxon>
        <taxon>Juglans</taxon>
    </lineage>
</organism>
<reference evidence="2" key="1">
    <citation type="submission" date="2025-08" db="UniProtKB">
        <authorList>
            <consortium name="RefSeq"/>
        </authorList>
    </citation>
    <scope>IDENTIFICATION</scope>
    <source>
        <tissue evidence="2">Leaves</tissue>
    </source>
</reference>
<sequence>MRELAEVMTVKCVAKFLSRRGDQDLLDRFFLMAWAFWYRHNKMVIEHIKLEPLQVVNHALNLQCSLNVPRVDPSLKVNKMCCWNAPPCGFFYLNVDGAIFFYIHKAGVGAVVRDEKGNVVLVVNKIEHESDSLLMVEALQAREDSLSPQGNLLQDVKRILKNFDDFQVQHVLRMGNQVAHQLARYAWKVTYVEMCIGSVAMCASQSVWLDQFYL</sequence>
<dbReference type="GeneID" id="108989726"/>
<dbReference type="Pfam" id="PF13456">
    <property type="entry name" value="RVT_3"/>
    <property type="match status" value="1"/>
</dbReference>
<dbReference type="GO" id="GO:0003676">
    <property type="term" value="F:nucleic acid binding"/>
    <property type="evidence" value="ECO:0007669"/>
    <property type="project" value="InterPro"/>
</dbReference>
<name>A0A2I4EHV9_JUGRE</name>
<proteinExistence type="predicted"/>
<evidence type="ECO:0000313" key="2">
    <source>
        <dbReference type="RefSeq" id="XP_018818991.1"/>
    </source>
</evidence>
<dbReference type="CDD" id="cd06222">
    <property type="entry name" value="RNase_H_like"/>
    <property type="match status" value="1"/>
</dbReference>
<keyword evidence="1" id="KW-1185">Reference proteome</keyword>
<dbReference type="PANTHER" id="PTHR47723:SF19">
    <property type="entry name" value="POLYNUCLEOTIDYL TRANSFERASE, RIBONUCLEASE H-LIKE SUPERFAMILY PROTEIN"/>
    <property type="match status" value="1"/>
</dbReference>
<dbReference type="OrthoDB" id="1906820at2759"/>
<dbReference type="InterPro" id="IPR053151">
    <property type="entry name" value="RNase_H-like"/>
</dbReference>
<dbReference type="SUPFAM" id="SSF53098">
    <property type="entry name" value="Ribonuclease H-like"/>
    <property type="match status" value="1"/>
</dbReference>
<dbReference type="AlphaFoldDB" id="A0A2I4EHV9"/>
<dbReference type="InterPro" id="IPR012337">
    <property type="entry name" value="RNaseH-like_sf"/>
</dbReference>
<dbReference type="InterPro" id="IPR002156">
    <property type="entry name" value="RNaseH_domain"/>
</dbReference>
<dbReference type="InterPro" id="IPR036397">
    <property type="entry name" value="RNaseH_sf"/>
</dbReference>
<protein>
    <submittedName>
        <fullName evidence="2">Uncharacterized protein LOC108989726</fullName>
    </submittedName>
</protein>
<gene>
    <name evidence="2" type="primary">LOC108989726</name>
</gene>
<dbReference type="InterPro" id="IPR044730">
    <property type="entry name" value="RNase_H-like_dom_plant"/>
</dbReference>
<dbReference type="Gene3D" id="3.30.420.10">
    <property type="entry name" value="Ribonuclease H-like superfamily/Ribonuclease H"/>
    <property type="match status" value="1"/>
</dbReference>
<accession>A0A2I4EHV9</accession>
<dbReference type="Gramene" id="Jr13_21490_p1">
    <property type="protein sequence ID" value="cds.Jr13_21490_p1"/>
    <property type="gene ID" value="Jr13_21490"/>
</dbReference>
<dbReference type="RefSeq" id="XP_018818991.1">
    <property type="nucleotide sequence ID" value="XM_018963446.1"/>
</dbReference>
<dbReference type="PANTHER" id="PTHR47723">
    <property type="entry name" value="OS05G0353850 PROTEIN"/>
    <property type="match status" value="1"/>
</dbReference>
<dbReference type="GO" id="GO:0004523">
    <property type="term" value="F:RNA-DNA hybrid ribonuclease activity"/>
    <property type="evidence" value="ECO:0007669"/>
    <property type="project" value="InterPro"/>
</dbReference>
<dbReference type="KEGG" id="jre:108989726"/>